<evidence type="ECO:0000256" key="2">
    <source>
        <dbReference type="ARBA" id="ARBA00022730"/>
    </source>
</evidence>
<name>A0A7C9CXX1_OPUST</name>
<evidence type="ECO:0000256" key="6">
    <source>
        <dbReference type="ARBA" id="ARBA00035303"/>
    </source>
</evidence>
<evidence type="ECO:0000256" key="1">
    <source>
        <dbReference type="ARBA" id="ARBA00007116"/>
    </source>
</evidence>
<dbReference type="FunFam" id="3.30.420.100:FF:000001">
    <property type="entry name" value="50S ribosomal protein L18"/>
    <property type="match status" value="1"/>
</dbReference>
<keyword evidence="2" id="KW-0699">rRNA-binding</keyword>
<dbReference type="HAMAP" id="MF_01337_B">
    <property type="entry name" value="Ribosomal_uL18_B"/>
    <property type="match status" value="1"/>
</dbReference>
<reference evidence="8" key="2">
    <citation type="submission" date="2020-07" db="EMBL/GenBank/DDBJ databases">
        <authorList>
            <person name="Vera ALvarez R."/>
            <person name="Arias-Moreno D.M."/>
            <person name="Jimenez-Jacinto V."/>
            <person name="Jimenez-Bremont J.F."/>
            <person name="Swaminathan K."/>
            <person name="Moose S.P."/>
            <person name="Guerrero-Gonzalez M.L."/>
            <person name="Marino-Ramirez L."/>
            <person name="Landsman D."/>
            <person name="Rodriguez-Kessler M."/>
            <person name="Delgado-Sanchez P."/>
        </authorList>
    </citation>
    <scope>NUCLEOTIDE SEQUENCE</scope>
    <source>
        <tissue evidence="8">Cladode</tissue>
    </source>
</reference>
<dbReference type="InterPro" id="IPR005484">
    <property type="entry name" value="Ribosomal_uL18_bac/plant/anim"/>
</dbReference>
<dbReference type="SUPFAM" id="SSF53137">
    <property type="entry name" value="Translational machinery components"/>
    <property type="match status" value="1"/>
</dbReference>
<evidence type="ECO:0000256" key="7">
    <source>
        <dbReference type="ARBA" id="ARBA00082729"/>
    </source>
</evidence>
<dbReference type="NCBIfam" id="TIGR00060">
    <property type="entry name" value="L18_bact"/>
    <property type="match status" value="1"/>
</dbReference>
<keyword evidence="4" id="KW-0689">Ribosomal protein</keyword>
<keyword evidence="3" id="KW-0694">RNA-binding</keyword>
<keyword evidence="5" id="KW-0687">Ribonucleoprotein</keyword>
<dbReference type="PANTHER" id="PTHR12899:SF3">
    <property type="entry name" value="LARGE RIBOSOMAL SUBUNIT PROTEIN UL18M"/>
    <property type="match status" value="1"/>
</dbReference>
<dbReference type="InterPro" id="IPR057268">
    <property type="entry name" value="Ribosomal_L18"/>
</dbReference>
<organism evidence="8">
    <name type="scientific">Opuntia streptacantha</name>
    <name type="common">Prickly pear cactus</name>
    <name type="synonym">Opuntia cardona</name>
    <dbReference type="NCBI Taxonomy" id="393608"/>
    <lineage>
        <taxon>Eukaryota</taxon>
        <taxon>Viridiplantae</taxon>
        <taxon>Streptophyta</taxon>
        <taxon>Embryophyta</taxon>
        <taxon>Tracheophyta</taxon>
        <taxon>Spermatophyta</taxon>
        <taxon>Magnoliopsida</taxon>
        <taxon>eudicotyledons</taxon>
        <taxon>Gunneridae</taxon>
        <taxon>Pentapetalae</taxon>
        <taxon>Caryophyllales</taxon>
        <taxon>Cactineae</taxon>
        <taxon>Cactaceae</taxon>
        <taxon>Opuntioideae</taxon>
        <taxon>Opuntia</taxon>
    </lineage>
</organism>
<dbReference type="GO" id="GO:1990904">
    <property type="term" value="C:ribonucleoprotein complex"/>
    <property type="evidence" value="ECO:0007669"/>
    <property type="project" value="UniProtKB-KW"/>
</dbReference>
<evidence type="ECO:0000313" key="8">
    <source>
        <dbReference type="EMBL" id="MBA4628342.1"/>
    </source>
</evidence>
<dbReference type="GO" id="GO:0006412">
    <property type="term" value="P:translation"/>
    <property type="evidence" value="ECO:0007669"/>
    <property type="project" value="InterPro"/>
</dbReference>
<protein>
    <recommendedName>
        <fullName evidence="6">Large ribosomal subunit protein uL18c</fullName>
    </recommendedName>
    <alternativeName>
        <fullName evidence="7">CL18</fullName>
    </alternativeName>
</protein>
<dbReference type="GO" id="GO:0005737">
    <property type="term" value="C:cytoplasm"/>
    <property type="evidence" value="ECO:0007669"/>
    <property type="project" value="UniProtKB-ARBA"/>
</dbReference>
<dbReference type="Pfam" id="PF00861">
    <property type="entry name" value="Ribosomal_L18p"/>
    <property type="match status" value="1"/>
</dbReference>
<reference evidence="8" key="1">
    <citation type="journal article" date="2013" name="J. Plant Res.">
        <title>Effect of fungi and light on seed germination of three Opuntia species from semiarid lands of central Mexico.</title>
        <authorList>
            <person name="Delgado-Sanchez P."/>
            <person name="Jimenez-Bremont J.F."/>
            <person name="Guerrero-Gonzalez Mde L."/>
            <person name="Flores J."/>
        </authorList>
    </citation>
    <scope>NUCLEOTIDE SEQUENCE</scope>
    <source>
        <tissue evidence="8">Cladode</tissue>
    </source>
</reference>
<dbReference type="GO" id="GO:0003735">
    <property type="term" value="F:structural constituent of ribosome"/>
    <property type="evidence" value="ECO:0007669"/>
    <property type="project" value="InterPro"/>
</dbReference>
<dbReference type="Gene3D" id="3.30.420.100">
    <property type="match status" value="1"/>
</dbReference>
<evidence type="ECO:0000256" key="3">
    <source>
        <dbReference type="ARBA" id="ARBA00022884"/>
    </source>
</evidence>
<dbReference type="PANTHER" id="PTHR12899">
    <property type="entry name" value="39S RIBOSOMAL PROTEIN L18, MITOCHONDRIAL"/>
    <property type="match status" value="1"/>
</dbReference>
<comment type="similarity">
    <text evidence="1">Belongs to the universal ribosomal protein uL18 family.</text>
</comment>
<dbReference type="EMBL" id="GISG01065575">
    <property type="protein sequence ID" value="MBA4628342.1"/>
    <property type="molecule type" value="Transcribed_RNA"/>
</dbReference>
<sequence>MQAMASAPSSLYFLHNTFASSSSQQLCLPPKFGTLRPRTLPLIEAKAHTRREDYTARHTRIRKKVEGTPERPRLCVFRSNKHLYVQVIDDTKMHTLASASTIQKPISEEINYTSGPTIEVAKKVGEAIAKNCLEKGINKVVFDRGGYLYHGRVQALADAAREHGLEF</sequence>
<evidence type="ECO:0000256" key="5">
    <source>
        <dbReference type="ARBA" id="ARBA00023274"/>
    </source>
</evidence>
<proteinExistence type="inferred from homology"/>
<dbReference type="CDD" id="cd00432">
    <property type="entry name" value="Ribosomal_L18_L5e"/>
    <property type="match status" value="1"/>
</dbReference>
<dbReference type="GO" id="GO:0005840">
    <property type="term" value="C:ribosome"/>
    <property type="evidence" value="ECO:0007669"/>
    <property type="project" value="UniProtKB-KW"/>
</dbReference>
<dbReference type="AlphaFoldDB" id="A0A7C9CXX1"/>
<accession>A0A7C9CXX1</accession>
<dbReference type="InterPro" id="IPR004389">
    <property type="entry name" value="Ribosomal_uL18_bac-type"/>
</dbReference>
<evidence type="ECO:0000256" key="4">
    <source>
        <dbReference type="ARBA" id="ARBA00022980"/>
    </source>
</evidence>
<dbReference type="GO" id="GO:0008097">
    <property type="term" value="F:5S rRNA binding"/>
    <property type="evidence" value="ECO:0007669"/>
    <property type="project" value="TreeGrafter"/>
</dbReference>